<accession>A0ABD3X2N4</accession>
<dbReference type="InterPro" id="IPR043129">
    <property type="entry name" value="ATPase_NBD"/>
</dbReference>
<protein>
    <recommendedName>
        <fullName evidence="3">Heat shock protein 70</fullName>
    </recommendedName>
</protein>
<gene>
    <name evidence="1" type="ORF">ACJMK2_032250</name>
</gene>
<dbReference type="Proteomes" id="UP001634394">
    <property type="component" value="Unassembled WGS sequence"/>
</dbReference>
<keyword evidence="2" id="KW-1185">Reference proteome</keyword>
<feature type="non-terminal residue" evidence="1">
    <location>
        <position position="1"/>
    </location>
</feature>
<evidence type="ECO:0008006" key="3">
    <source>
        <dbReference type="Google" id="ProtNLM"/>
    </source>
</evidence>
<dbReference type="EMBL" id="JBJQND010000004">
    <property type="protein sequence ID" value="KAL3879976.1"/>
    <property type="molecule type" value="Genomic_DNA"/>
</dbReference>
<dbReference type="Gene3D" id="3.30.420.40">
    <property type="match status" value="1"/>
</dbReference>
<comment type="caution">
    <text evidence="1">The sequence shown here is derived from an EMBL/GenBank/DDBJ whole genome shotgun (WGS) entry which is preliminary data.</text>
</comment>
<evidence type="ECO:0000313" key="2">
    <source>
        <dbReference type="Proteomes" id="UP001634394"/>
    </source>
</evidence>
<proteinExistence type="predicted"/>
<dbReference type="PANTHER" id="PTHR14187:SF5">
    <property type="entry name" value="HEAT SHOCK 70 KDA PROTEIN 12A"/>
    <property type="match status" value="1"/>
</dbReference>
<sequence>KKLFTYVSEITSPALKKSNALVVAAIDFGTTFSGYAFSFKSEPNTVLAFHWENGSIKTPTVVLLDPTGKLDSFGKKAEQTYLRLARKGTAKGWYYFEKFKMQLYIKTQQQNQ</sequence>
<feature type="non-terminal residue" evidence="1">
    <location>
        <position position="112"/>
    </location>
</feature>
<name>A0ABD3X2N4_SINWO</name>
<dbReference type="AlphaFoldDB" id="A0ABD3X2N4"/>
<reference evidence="1 2" key="1">
    <citation type="submission" date="2024-11" db="EMBL/GenBank/DDBJ databases">
        <title>Chromosome-level genome assembly of the freshwater bivalve Anodonta woodiana.</title>
        <authorList>
            <person name="Chen X."/>
        </authorList>
    </citation>
    <scope>NUCLEOTIDE SEQUENCE [LARGE SCALE GENOMIC DNA]</scope>
    <source>
        <strain evidence="1">MN2024</strain>
        <tissue evidence="1">Gills</tissue>
    </source>
</reference>
<organism evidence="1 2">
    <name type="scientific">Sinanodonta woodiana</name>
    <name type="common">Chinese pond mussel</name>
    <name type="synonym">Anodonta woodiana</name>
    <dbReference type="NCBI Taxonomy" id="1069815"/>
    <lineage>
        <taxon>Eukaryota</taxon>
        <taxon>Metazoa</taxon>
        <taxon>Spiralia</taxon>
        <taxon>Lophotrochozoa</taxon>
        <taxon>Mollusca</taxon>
        <taxon>Bivalvia</taxon>
        <taxon>Autobranchia</taxon>
        <taxon>Heteroconchia</taxon>
        <taxon>Palaeoheterodonta</taxon>
        <taxon>Unionida</taxon>
        <taxon>Unionoidea</taxon>
        <taxon>Unionidae</taxon>
        <taxon>Unioninae</taxon>
        <taxon>Sinanodonta</taxon>
    </lineage>
</organism>
<evidence type="ECO:0000313" key="1">
    <source>
        <dbReference type="EMBL" id="KAL3879976.1"/>
    </source>
</evidence>
<dbReference type="SUPFAM" id="SSF53067">
    <property type="entry name" value="Actin-like ATPase domain"/>
    <property type="match status" value="1"/>
</dbReference>
<dbReference type="PANTHER" id="PTHR14187">
    <property type="entry name" value="ALPHA KINASE/ELONGATION FACTOR 2 KINASE"/>
    <property type="match status" value="1"/>
</dbReference>